<organism evidence="2 3">
    <name type="scientific">Blepharisma stoltei</name>
    <dbReference type="NCBI Taxonomy" id="1481888"/>
    <lineage>
        <taxon>Eukaryota</taxon>
        <taxon>Sar</taxon>
        <taxon>Alveolata</taxon>
        <taxon>Ciliophora</taxon>
        <taxon>Postciliodesmatophora</taxon>
        <taxon>Heterotrichea</taxon>
        <taxon>Heterotrichida</taxon>
        <taxon>Blepharismidae</taxon>
        <taxon>Blepharisma</taxon>
    </lineage>
</organism>
<dbReference type="Proteomes" id="UP001162131">
    <property type="component" value="Unassembled WGS sequence"/>
</dbReference>
<dbReference type="InterPro" id="IPR029488">
    <property type="entry name" value="Hmw/CFAP97"/>
</dbReference>
<evidence type="ECO:0000313" key="2">
    <source>
        <dbReference type="EMBL" id="CAG9315251.1"/>
    </source>
</evidence>
<evidence type="ECO:0000313" key="3">
    <source>
        <dbReference type="Proteomes" id="UP001162131"/>
    </source>
</evidence>
<proteinExistence type="inferred from homology"/>
<sequence length="181" mass="21144">MQNQATIETDFLFLKERVKGFNKYLNRLKNAKKTIDNELPYSYRQSVPKFKSPLKVIHTDYSYKNVILYGRLCDIAQTKSPYRHENLTPGPRSLNLSTRKNEAKRVYTQNNLLAKRLVGTEASLSIKQLEKDYKTSQRYRSQISKSKKLGQIKKLLFQSPSLSDRSHHLSTSLQDIRKKFS</sequence>
<protein>
    <submittedName>
        <fullName evidence="2">Uncharacterized protein</fullName>
    </submittedName>
</protein>
<keyword evidence="3" id="KW-1185">Reference proteome</keyword>
<dbReference type="Pfam" id="PF13879">
    <property type="entry name" value="Hmw_CFAP97"/>
    <property type="match status" value="1"/>
</dbReference>
<name>A0AAU9J0F0_9CILI</name>
<comment type="caution">
    <text evidence="2">The sequence shown here is derived from an EMBL/GenBank/DDBJ whole genome shotgun (WGS) entry which is preliminary data.</text>
</comment>
<reference evidence="2" key="1">
    <citation type="submission" date="2021-09" db="EMBL/GenBank/DDBJ databases">
        <authorList>
            <consortium name="AG Swart"/>
            <person name="Singh M."/>
            <person name="Singh A."/>
            <person name="Seah K."/>
            <person name="Emmerich C."/>
        </authorList>
    </citation>
    <scope>NUCLEOTIDE SEQUENCE</scope>
    <source>
        <strain evidence="2">ATCC30299</strain>
    </source>
</reference>
<dbReference type="EMBL" id="CAJZBQ010000013">
    <property type="protein sequence ID" value="CAG9315251.1"/>
    <property type="molecule type" value="Genomic_DNA"/>
</dbReference>
<gene>
    <name evidence="2" type="ORF">BSTOLATCC_MIC13025</name>
</gene>
<evidence type="ECO:0000256" key="1">
    <source>
        <dbReference type="ARBA" id="ARBA00008315"/>
    </source>
</evidence>
<comment type="similarity">
    <text evidence="1">Belongs to the CFAP97 family.</text>
</comment>
<accession>A0AAU9J0F0</accession>
<dbReference type="AlphaFoldDB" id="A0AAU9J0F0"/>